<accession>Q7P746</accession>
<dbReference type="InterPro" id="IPR001509">
    <property type="entry name" value="Epimerase_deHydtase"/>
</dbReference>
<dbReference type="InterPro" id="IPR036291">
    <property type="entry name" value="NAD(P)-bd_dom_sf"/>
</dbReference>
<dbReference type="PANTHER" id="PTHR43000">
    <property type="entry name" value="DTDP-D-GLUCOSE 4,6-DEHYDRATASE-RELATED"/>
    <property type="match status" value="1"/>
</dbReference>
<gene>
    <name evidence="3" type="ORF">FNV1753</name>
</gene>
<dbReference type="Gene3D" id="3.40.50.720">
    <property type="entry name" value="NAD(P)-binding Rossmann-like Domain"/>
    <property type="match status" value="1"/>
</dbReference>
<proteinExistence type="inferred from homology"/>
<evidence type="ECO:0000313" key="3">
    <source>
        <dbReference type="EMBL" id="EAA24617.1"/>
    </source>
</evidence>
<dbReference type="SUPFAM" id="SSF51735">
    <property type="entry name" value="NAD(P)-binding Rossmann-fold domains"/>
    <property type="match status" value="1"/>
</dbReference>
<protein>
    <submittedName>
        <fullName evidence="3">Sugar epimerase/dehydratase</fullName>
    </submittedName>
</protein>
<dbReference type="EMBL" id="AABF01000022">
    <property type="protein sequence ID" value="EAA24617.1"/>
    <property type="molecule type" value="Genomic_DNA"/>
</dbReference>
<evidence type="ECO:0000259" key="2">
    <source>
        <dbReference type="Pfam" id="PF01370"/>
    </source>
</evidence>
<dbReference type="Proteomes" id="UP000006454">
    <property type="component" value="Unassembled WGS sequence"/>
</dbReference>
<dbReference type="Pfam" id="PF01370">
    <property type="entry name" value="Epimerase"/>
    <property type="match status" value="1"/>
</dbReference>
<comment type="caution">
    <text evidence="3">The sequence shown here is derived from an EMBL/GenBank/DDBJ whole genome shotgun (WGS) entry which is preliminary data.</text>
</comment>
<name>Q7P746_FUSVC</name>
<evidence type="ECO:0000256" key="1">
    <source>
        <dbReference type="ARBA" id="ARBA00007637"/>
    </source>
</evidence>
<reference evidence="3 4" key="1">
    <citation type="journal article" date="2003" name="Genome Res.">
        <title>Genome analysis of F. nucleatum sub spp vincentii and its comparison with the genome of F. nucleatum ATCC 25586.</title>
        <authorList>
            <person name="Kapatral V."/>
            <person name="Ivanova N."/>
            <person name="Anderson I."/>
            <person name="Reznik G."/>
            <person name="Bhattacharyya A."/>
            <person name="Gardner W.L."/>
            <person name="Mikhailova N."/>
            <person name="Lapidus A."/>
            <person name="Larsen N."/>
            <person name="D'Souza M."/>
            <person name="Walunas T."/>
            <person name="Haselkorn R."/>
            <person name="Overbeek R."/>
            <person name="Kyrpides N."/>
        </authorList>
    </citation>
    <scope>NUCLEOTIDE SEQUENCE [LARGE SCALE GENOMIC DNA]</scope>
    <source>
        <strain evidence="3 4">ATCC 49256</strain>
    </source>
</reference>
<comment type="similarity">
    <text evidence="1">Belongs to the NAD(P)-dependent epimerase/dehydratase family.</text>
</comment>
<dbReference type="AlphaFoldDB" id="Q7P746"/>
<evidence type="ECO:0000313" key="4">
    <source>
        <dbReference type="Proteomes" id="UP000006454"/>
    </source>
</evidence>
<feature type="domain" description="NAD-dependent epimerase/dehydratase" evidence="2">
    <location>
        <begin position="3"/>
        <end position="210"/>
    </location>
</feature>
<organism evidence="3 4">
    <name type="scientific">Fusobacterium vincentii ATCC 49256</name>
    <dbReference type="NCBI Taxonomy" id="209882"/>
    <lineage>
        <taxon>Bacteria</taxon>
        <taxon>Fusobacteriati</taxon>
        <taxon>Fusobacteriota</taxon>
        <taxon>Fusobacteriia</taxon>
        <taxon>Fusobacteriales</taxon>
        <taxon>Fusobacteriaceae</taxon>
        <taxon>Fusobacterium</taxon>
    </lineage>
</organism>
<sequence>MKVLFTGGSGFIGRNVIPILREKYEIIAPTRSELNLLDTKEVEKYVIDGKFDIIIHSANPNPSKNENDKINKMFYDSLKCFMNFFRVRKYFGRMYVLGSGAEFDKRDNIINIKEEEIERSIPEDDYGFAKYIINTIISQSNNIFNLRVFACYGPTDAESKFITHVIQSVLDNRIITIRQDCRFDYMHVFDLAKILDYFIEHEPKYKDYNLSSGETYLLSEIANIVKDEMKSELDIKILSSGLNNEYTASNERLINECKIDFIKLREGIRKQIVSEKEKNCEKKNS</sequence>